<gene>
    <name evidence="2" type="ORF">SAMN02745207_00639</name>
</gene>
<keyword evidence="2" id="KW-0808">Transferase</keyword>
<dbReference type="InterPro" id="IPR029063">
    <property type="entry name" value="SAM-dependent_MTases_sf"/>
</dbReference>
<dbReference type="InterPro" id="IPR029044">
    <property type="entry name" value="Nucleotide-diphossugar_trans"/>
</dbReference>
<dbReference type="AlphaFoldDB" id="A0A1M5RNY6"/>
<dbReference type="RefSeq" id="WP_073336928.1">
    <property type="nucleotide sequence ID" value="NZ_FQXM01000003.1"/>
</dbReference>
<dbReference type="CDD" id="cd04186">
    <property type="entry name" value="GT_2_like_c"/>
    <property type="match status" value="1"/>
</dbReference>
<dbReference type="STRING" id="1121316.SAMN02745207_00639"/>
<dbReference type="GO" id="GO:0016740">
    <property type="term" value="F:transferase activity"/>
    <property type="evidence" value="ECO:0007669"/>
    <property type="project" value="UniProtKB-KW"/>
</dbReference>
<dbReference type="PANTHER" id="PTHR43179:SF7">
    <property type="entry name" value="RHAMNOSYLTRANSFERASE WBBL"/>
    <property type="match status" value="1"/>
</dbReference>
<dbReference type="SUPFAM" id="SSF53335">
    <property type="entry name" value="S-adenosyl-L-methionine-dependent methyltransferases"/>
    <property type="match status" value="1"/>
</dbReference>
<dbReference type="OrthoDB" id="9771846at2"/>
<name>A0A1M5RNY6_9CLOT</name>
<dbReference type="InterPro" id="IPR001173">
    <property type="entry name" value="Glyco_trans_2-like"/>
</dbReference>
<evidence type="ECO:0000313" key="2">
    <source>
        <dbReference type="EMBL" id="SHH28014.1"/>
    </source>
</evidence>
<dbReference type="PANTHER" id="PTHR43179">
    <property type="entry name" value="RHAMNOSYLTRANSFERASE WBBL"/>
    <property type="match status" value="1"/>
</dbReference>
<proteinExistence type="predicted"/>
<keyword evidence="3" id="KW-1185">Reference proteome</keyword>
<dbReference type="CDD" id="cd02440">
    <property type="entry name" value="AdoMet_MTases"/>
    <property type="match status" value="1"/>
</dbReference>
<dbReference type="Gene3D" id="3.40.50.150">
    <property type="entry name" value="Vaccinia Virus protein VP39"/>
    <property type="match status" value="1"/>
</dbReference>
<reference evidence="2 3" key="1">
    <citation type="submission" date="2016-11" db="EMBL/GenBank/DDBJ databases">
        <authorList>
            <person name="Jaros S."/>
            <person name="Januszkiewicz K."/>
            <person name="Wedrychowicz H."/>
        </authorList>
    </citation>
    <scope>NUCLEOTIDE SEQUENCE [LARGE SCALE GENOMIC DNA]</scope>
    <source>
        <strain evidence="2 3">DSM 8605</strain>
    </source>
</reference>
<dbReference type="SUPFAM" id="SSF53448">
    <property type="entry name" value="Nucleotide-diphospho-sugar transferases"/>
    <property type="match status" value="2"/>
</dbReference>
<feature type="domain" description="Glycosyltransferase 2-like" evidence="1">
    <location>
        <begin position="548"/>
        <end position="653"/>
    </location>
</feature>
<dbReference type="Pfam" id="PF00535">
    <property type="entry name" value="Glycos_transf_2"/>
    <property type="match status" value="2"/>
</dbReference>
<evidence type="ECO:0000313" key="3">
    <source>
        <dbReference type="Proteomes" id="UP000184447"/>
    </source>
</evidence>
<feature type="domain" description="Glycosyltransferase 2-like" evidence="1">
    <location>
        <begin position="4"/>
        <end position="171"/>
    </location>
</feature>
<dbReference type="Pfam" id="PF13489">
    <property type="entry name" value="Methyltransf_23"/>
    <property type="match status" value="1"/>
</dbReference>
<dbReference type="Proteomes" id="UP000184447">
    <property type="component" value="Unassembled WGS sequence"/>
</dbReference>
<protein>
    <submittedName>
        <fullName evidence="2">Glycosyltransferase, GT2 family</fullName>
    </submittedName>
</protein>
<accession>A0A1M5RNY6</accession>
<dbReference type="FunFam" id="3.90.550.10:FF:000120">
    <property type="entry name" value="Glycosyl transferase, family 2"/>
    <property type="match status" value="1"/>
</dbReference>
<sequence>MKTSIIILTYNKLGYTKLCVESIRKYTEKDSYEIIIVDNNSTDGTIQWIEEQNDIKAIYNKENKGFPRGCNQGIKISTGDNILLLNNDTIVTYNWLSNLTNCLYSSDDIAAVGPVTNNCSYFQTIAVEYKSTKEMLKFVEKNNVLNANMWEERLKLIGFCILIKRKVIDEIGFIDEIFTPGNFEDDDYCCRIRKSGYRLILCKDSFIHHFGSVTFKDNKSQFGNLLYENKKKFIDKWGFDIEYSSNIRFDLINFMYKPIKDEINVLDIGCACGGTLLQIKNIYKKANLYGIEINENAAFMANNFADIKIANIENLELNYEEGFFDYIIMGDIIELLHYPNIVLSKIKKYLKDEGQLIASISNSMNYSVIYKLNNGDKKLFDNIGTKENHFPYLSLSNIKELFNDQGYMIEDIDRSYNAYSIECDRIINSLNNLTDKDLRNEYKTNKFILKAIKEEEFYKKQNISFDKNKVELLIKRIDQDSFVEESSEELVKMLLNAEVSINILNKLIENKCNNKEKIIRLLINKIENNQIEIIKTKETLEENKPLVSILIPAYNRVEYLELALNTALNQTYKNIEVVICDDSSEDTVEKMITEKFIGKYKNLRYYRNKENLGQFENDLKLFGLAKGDYINYLMDDDVFELTKIEKMMKYFISDVNEEIKLITSHRQMINEHGEKLSCVGVTEKLFDEDTLLDGIIFGNFVLINNYNCIGEPTTVLFRKKDLKEPFGTFNKRKYGCNVDMATWLNLLAKGKMVYIAETLSYFRIHPNQQLNSDKMILLGNQDYAHEILTAREKGFLQDKNDYMKAISNCERYCSFILDKFIKSGLYNEESLEELKNYHEELKSRFRLV</sequence>
<organism evidence="2 3">
    <name type="scientific">Clostridium grantii DSM 8605</name>
    <dbReference type="NCBI Taxonomy" id="1121316"/>
    <lineage>
        <taxon>Bacteria</taxon>
        <taxon>Bacillati</taxon>
        <taxon>Bacillota</taxon>
        <taxon>Clostridia</taxon>
        <taxon>Eubacteriales</taxon>
        <taxon>Clostridiaceae</taxon>
        <taxon>Clostridium</taxon>
    </lineage>
</organism>
<dbReference type="Gene3D" id="3.90.550.10">
    <property type="entry name" value="Spore Coat Polysaccharide Biosynthesis Protein SpsA, Chain A"/>
    <property type="match status" value="2"/>
</dbReference>
<evidence type="ECO:0000259" key="1">
    <source>
        <dbReference type="Pfam" id="PF00535"/>
    </source>
</evidence>
<dbReference type="EMBL" id="FQXM01000003">
    <property type="protein sequence ID" value="SHH28014.1"/>
    <property type="molecule type" value="Genomic_DNA"/>
</dbReference>